<dbReference type="InterPro" id="IPR036852">
    <property type="entry name" value="Peptidase_S8/S53_dom_sf"/>
</dbReference>
<protein>
    <recommendedName>
        <fullName evidence="8">Peptidase S8/S53 domain-containing protein</fullName>
    </recommendedName>
</protein>
<dbReference type="InterPro" id="IPR000209">
    <property type="entry name" value="Peptidase_S8/S53_dom"/>
</dbReference>
<dbReference type="PROSITE" id="PS51892">
    <property type="entry name" value="SUBTILASE"/>
    <property type="match status" value="1"/>
</dbReference>
<evidence type="ECO:0000256" key="2">
    <source>
        <dbReference type="ARBA" id="ARBA00022670"/>
    </source>
</evidence>
<accession>A0A1V8TQL3</accession>
<feature type="active site" description="Charge relay system" evidence="5">
    <location>
        <position position="49"/>
    </location>
</feature>
<keyword evidence="3 5" id="KW-0378">Hydrolase</keyword>
<feature type="domain" description="Peptidase S8/S53" evidence="8">
    <location>
        <begin position="10"/>
        <end position="248"/>
    </location>
</feature>
<keyword evidence="10" id="KW-1185">Reference proteome</keyword>
<evidence type="ECO:0000256" key="5">
    <source>
        <dbReference type="PROSITE-ProRule" id="PRU01240"/>
    </source>
</evidence>
<evidence type="ECO:0000256" key="4">
    <source>
        <dbReference type="ARBA" id="ARBA00022825"/>
    </source>
</evidence>
<dbReference type="Pfam" id="PF00082">
    <property type="entry name" value="Peptidase_S8"/>
    <property type="match status" value="1"/>
</dbReference>
<proteinExistence type="inferred from homology"/>
<dbReference type="STRING" id="1507870.A0A1V8TQL3"/>
<sequence>MNYDYLEDSGKGVDVYIIDSGIDKIDTIKDLVVDELDVMNVGFRDARNHGTIVANFVASSSYGSAKKPTLRNCQVMKDDVPKEKAVIDTLREIIKRDDDRKKQPGYKGAIINMSIQSEKSDDLELQLDRADARGSTVIAAAGNRGIKATGVYPCSHENVIYVGAIDSTYSLASFQTGGSNFGQALTLFAPGHALSGHDNTGVVRTDLEGTSFATPYVTGIAAIFLGVEGPVSPDRIKNLLTWNAQNITLNGIKENPKILANSGYLRESGKPYWGAPSALSPVAPLVSLIGQIASLTATPTTFATSASPPTTTTAPPPPPPTESCHTQYKLVLDTFDIWGSNWDAAKLGDAGSGLHDQVSGCAEVTKWKYEAQPSDSPLQFHASGQITIWQQTCIEHAMTSAGAPEGSQCSGTG</sequence>
<comment type="similarity">
    <text evidence="1 5 6">Belongs to the peptidase S8 family.</text>
</comment>
<feature type="region of interest" description="Disordered" evidence="7">
    <location>
        <begin position="301"/>
        <end position="323"/>
    </location>
</feature>
<dbReference type="InterPro" id="IPR023827">
    <property type="entry name" value="Peptidase_S8_Asp-AS"/>
</dbReference>
<evidence type="ECO:0000259" key="8">
    <source>
        <dbReference type="Pfam" id="PF00082"/>
    </source>
</evidence>
<keyword evidence="4 5" id="KW-0720">Serine protease</keyword>
<dbReference type="PROSITE" id="PS00136">
    <property type="entry name" value="SUBTILASE_ASP"/>
    <property type="match status" value="1"/>
</dbReference>
<dbReference type="InterPro" id="IPR015500">
    <property type="entry name" value="Peptidase_S8_subtilisin-rel"/>
</dbReference>
<evidence type="ECO:0000256" key="3">
    <source>
        <dbReference type="ARBA" id="ARBA00022801"/>
    </source>
</evidence>
<dbReference type="PANTHER" id="PTHR43806:SF11">
    <property type="entry name" value="CEREVISIN-RELATED"/>
    <property type="match status" value="1"/>
</dbReference>
<feature type="active site" description="Charge relay system" evidence="5">
    <location>
        <position position="211"/>
    </location>
</feature>
<dbReference type="PROSITE" id="PS00138">
    <property type="entry name" value="SUBTILASE_SER"/>
    <property type="match status" value="1"/>
</dbReference>
<organism evidence="9 10">
    <name type="scientific">Cryoendolithus antarcticus</name>
    <dbReference type="NCBI Taxonomy" id="1507870"/>
    <lineage>
        <taxon>Eukaryota</taxon>
        <taxon>Fungi</taxon>
        <taxon>Dikarya</taxon>
        <taxon>Ascomycota</taxon>
        <taxon>Pezizomycotina</taxon>
        <taxon>Dothideomycetes</taxon>
        <taxon>Dothideomycetidae</taxon>
        <taxon>Cladosporiales</taxon>
        <taxon>Cladosporiaceae</taxon>
        <taxon>Cryoendolithus</taxon>
    </lineage>
</organism>
<evidence type="ECO:0000256" key="1">
    <source>
        <dbReference type="ARBA" id="ARBA00011073"/>
    </source>
</evidence>
<dbReference type="InterPro" id="IPR023828">
    <property type="entry name" value="Peptidase_S8_Ser-AS"/>
</dbReference>
<comment type="caution">
    <text evidence="9">The sequence shown here is derived from an EMBL/GenBank/DDBJ whole genome shotgun (WGS) entry which is preliminary data.</text>
</comment>
<dbReference type="Gene3D" id="3.40.50.200">
    <property type="entry name" value="Peptidase S8/S53 domain"/>
    <property type="match status" value="1"/>
</dbReference>
<dbReference type="GO" id="GO:0006508">
    <property type="term" value="P:proteolysis"/>
    <property type="evidence" value="ECO:0007669"/>
    <property type="project" value="UniProtKB-KW"/>
</dbReference>
<dbReference type="InParanoid" id="A0A1V8TQL3"/>
<evidence type="ECO:0000256" key="6">
    <source>
        <dbReference type="RuleBase" id="RU003355"/>
    </source>
</evidence>
<dbReference type="EMBL" id="NAJO01000003">
    <property type="protein sequence ID" value="OQO13676.1"/>
    <property type="molecule type" value="Genomic_DNA"/>
</dbReference>
<dbReference type="OrthoDB" id="206201at2759"/>
<evidence type="ECO:0000313" key="10">
    <source>
        <dbReference type="Proteomes" id="UP000192596"/>
    </source>
</evidence>
<dbReference type="Proteomes" id="UP000192596">
    <property type="component" value="Unassembled WGS sequence"/>
</dbReference>
<evidence type="ECO:0000313" key="9">
    <source>
        <dbReference type="EMBL" id="OQO13676.1"/>
    </source>
</evidence>
<dbReference type="PANTHER" id="PTHR43806">
    <property type="entry name" value="PEPTIDASE S8"/>
    <property type="match status" value="1"/>
</dbReference>
<dbReference type="PRINTS" id="PR00723">
    <property type="entry name" value="SUBTILISIN"/>
</dbReference>
<evidence type="ECO:0000256" key="7">
    <source>
        <dbReference type="SAM" id="MobiDB-lite"/>
    </source>
</evidence>
<keyword evidence="2 5" id="KW-0645">Protease</keyword>
<dbReference type="GO" id="GO:0004252">
    <property type="term" value="F:serine-type endopeptidase activity"/>
    <property type="evidence" value="ECO:0007669"/>
    <property type="project" value="UniProtKB-UniRule"/>
</dbReference>
<gene>
    <name evidence="9" type="ORF">B0A48_01905</name>
</gene>
<dbReference type="AlphaFoldDB" id="A0A1V8TQL3"/>
<dbReference type="InterPro" id="IPR050131">
    <property type="entry name" value="Peptidase_S8_subtilisin-like"/>
</dbReference>
<feature type="compositionally biased region" description="Low complexity" evidence="7">
    <location>
        <begin position="301"/>
        <end position="313"/>
    </location>
</feature>
<reference evidence="10" key="1">
    <citation type="submission" date="2017-03" db="EMBL/GenBank/DDBJ databases">
        <title>Genomes of endolithic fungi from Antarctica.</title>
        <authorList>
            <person name="Coleine C."/>
            <person name="Masonjones S."/>
            <person name="Stajich J.E."/>
        </authorList>
    </citation>
    <scope>NUCLEOTIDE SEQUENCE [LARGE SCALE GENOMIC DNA]</scope>
    <source>
        <strain evidence="10">CCFEE 5527</strain>
    </source>
</reference>
<dbReference type="SUPFAM" id="SSF52743">
    <property type="entry name" value="Subtilisin-like"/>
    <property type="match status" value="1"/>
</dbReference>
<name>A0A1V8TQL3_9PEZI</name>
<feature type="active site" description="Charge relay system" evidence="5">
    <location>
        <position position="19"/>
    </location>
</feature>